<dbReference type="Pfam" id="PF05721">
    <property type="entry name" value="PhyH"/>
    <property type="match status" value="1"/>
</dbReference>
<proteinExistence type="predicted"/>
<sequence>VMTEILPTMTDDDVMDFVALGYVLLEGVVDDECNRECIDLERGKIDTFVSSEIFTQSVLLQPKVAGAVRSLLGRDFLVPGSGHHHVFEEPFLGQTWHSDGLSGIGYDVTELQCYYYPKAVKIEDGPTMILPGSHCRAVDREAIAHYGDILGQVSLTVPAGTVAMTRYGIWHKAGPKTSHIRRGMIKFSYHRNASPQRDWVIDSDEIPDYVDRARLPHVTEVESYRDRVRRGRTWRWLCGQEPESPARRMKPRTIEQAVGSGGR</sequence>
<gene>
    <name evidence="2" type="ORF">METZ01_LOCUS303954</name>
</gene>
<protein>
    <recommendedName>
        <fullName evidence="3">Phytanoyl-CoA dioxygenase</fullName>
    </recommendedName>
</protein>
<name>A0A382MR83_9ZZZZ</name>
<evidence type="ECO:0008006" key="3">
    <source>
        <dbReference type="Google" id="ProtNLM"/>
    </source>
</evidence>
<dbReference type="EMBL" id="UINC01095203">
    <property type="protein sequence ID" value="SVC51100.1"/>
    <property type="molecule type" value="Genomic_DNA"/>
</dbReference>
<dbReference type="AlphaFoldDB" id="A0A382MR83"/>
<evidence type="ECO:0000256" key="1">
    <source>
        <dbReference type="SAM" id="MobiDB-lite"/>
    </source>
</evidence>
<reference evidence="2" key="1">
    <citation type="submission" date="2018-05" db="EMBL/GenBank/DDBJ databases">
        <authorList>
            <person name="Lanie J.A."/>
            <person name="Ng W.-L."/>
            <person name="Kazmierczak K.M."/>
            <person name="Andrzejewski T.M."/>
            <person name="Davidsen T.M."/>
            <person name="Wayne K.J."/>
            <person name="Tettelin H."/>
            <person name="Glass J.I."/>
            <person name="Rusch D."/>
            <person name="Podicherti R."/>
            <person name="Tsui H.-C.T."/>
            <person name="Winkler M.E."/>
        </authorList>
    </citation>
    <scope>NUCLEOTIDE SEQUENCE</scope>
</reference>
<feature type="region of interest" description="Disordered" evidence="1">
    <location>
        <begin position="242"/>
        <end position="263"/>
    </location>
</feature>
<organism evidence="2">
    <name type="scientific">marine metagenome</name>
    <dbReference type="NCBI Taxonomy" id="408172"/>
    <lineage>
        <taxon>unclassified sequences</taxon>
        <taxon>metagenomes</taxon>
        <taxon>ecological metagenomes</taxon>
    </lineage>
</organism>
<dbReference type="Gene3D" id="2.60.120.620">
    <property type="entry name" value="q2cbj1_9rhob like domain"/>
    <property type="match status" value="1"/>
</dbReference>
<feature type="non-terminal residue" evidence="2">
    <location>
        <position position="1"/>
    </location>
</feature>
<evidence type="ECO:0000313" key="2">
    <source>
        <dbReference type="EMBL" id="SVC51100.1"/>
    </source>
</evidence>
<accession>A0A382MR83</accession>
<dbReference type="SUPFAM" id="SSF51197">
    <property type="entry name" value="Clavaminate synthase-like"/>
    <property type="match status" value="1"/>
</dbReference>
<dbReference type="InterPro" id="IPR008775">
    <property type="entry name" value="Phytyl_CoA_dOase-like"/>
</dbReference>